<feature type="binding site" description="axial binding residue" evidence="6">
    <location>
        <position position="441"/>
    </location>
    <ligand>
        <name>heme</name>
        <dbReference type="ChEBI" id="CHEBI:30413"/>
    </ligand>
    <ligandPart>
        <name>Fe</name>
        <dbReference type="ChEBI" id="CHEBI:18248"/>
    </ligandPart>
</feature>
<dbReference type="PANTHER" id="PTHR46300:SF2">
    <property type="entry name" value="CYTOCHROME P450 MONOOXYGENASE ALNH-RELATED"/>
    <property type="match status" value="1"/>
</dbReference>
<evidence type="ECO:0000313" key="9">
    <source>
        <dbReference type="Proteomes" id="UP000800041"/>
    </source>
</evidence>
<evidence type="ECO:0000256" key="1">
    <source>
        <dbReference type="ARBA" id="ARBA00010617"/>
    </source>
</evidence>
<dbReference type="InterPro" id="IPR002401">
    <property type="entry name" value="Cyt_P450_E_grp-I"/>
</dbReference>
<protein>
    <submittedName>
        <fullName evidence="8">Cytochrome P450</fullName>
    </submittedName>
</protein>
<comment type="similarity">
    <text evidence="1">Belongs to the cytochrome P450 family.</text>
</comment>
<evidence type="ECO:0000256" key="2">
    <source>
        <dbReference type="ARBA" id="ARBA00022723"/>
    </source>
</evidence>
<dbReference type="GO" id="GO:0020037">
    <property type="term" value="F:heme binding"/>
    <property type="evidence" value="ECO:0007669"/>
    <property type="project" value="InterPro"/>
</dbReference>
<keyword evidence="3" id="KW-0560">Oxidoreductase</keyword>
<dbReference type="Pfam" id="PF00067">
    <property type="entry name" value="p450"/>
    <property type="match status" value="1"/>
</dbReference>
<dbReference type="OrthoDB" id="1103324at2759"/>
<comment type="cofactor">
    <cofactor evidence="6">
        <name>heme</name>
        <dbReference type="ChEBI" id="CHEBI:30413"/>
    </cofactor>
</comment>
<keyword evidence="4 6" id="KW-0408">Iron</keyword>
<dbReference type="Proteomes" id="UP000800041">
    <property type="component" value="Unassembled WGS sequence"/>
</dbReference>
<evidence type="ECO:0000313" key="8">
    <source>
        <dbReference type="EMBL" id="KAF1991601.1"/>
    </source>
</evidence>
<dbReference type="PANTHER" id="PTHR46300">
    <property type="entry name" value="P450, PUTATIVE (EUROFUNG)-RELATED-RELATED"/>
    <property type="match status" value="1"/>
</dbReference>
<evidence type="ECO:0000256" key="5">
    <source>
        <dbReference type="ARBA" id="ARBA00023033"/>
    </source>
</evidence>
<feature type="compositionally biased region" description="Basic and acidic residues" evidence="7">
    <location>
        <begin position="510"/>
        <end position="531"/>
    </location>
</feature>
<keyword evidence="2 6" id="KW-0479">Metal-binding</keyword>
<dbReference type="CDD" id="cd11065">
    <property type="entry name" value="CYP64-like"/>
    <property type="match status" value="1"/>
</dbReference>
<evidence type="ECO:0000256" key="6">
    <source>
        <dbReference type="PIRSR" id="PIRSR602401-1"/>
    </source>
</evidence>
<proteinExistence type="inferred from homology"/>
<evidence type="ECO:0000256" key="7">
    <source>
        <dbReference type="SAM" id="MobiDB-lite"/>
    </source>
</evidence>
<dbReference type="GO" id="GO:0005506">
    <property type="term" value="F:iron ion binding"/>
    <property type="evidence" value="ECO:0007669"/>
    <property type="project" value="InterPro"/>
</dbReference>
<dbReference type="AlphaFoldDB" id="A0A6G1HEF5"/>
<dbReference type="PRINTS" id="PR00463">
    <property type="entry name" value="EP450I"/>
</dbReference>
<evidence type="ECO:0000256" key="3">
    <source>
        <dbReference type="ARBA" id="ARBA00023002"/>
    </source>
</evidence>
<dbReference type="Gene3D" id="1.10.630.10">
    <property type="entry name" value="Cytochrome P450"/>
    <property type="match status" value="1"/>
</dbReference>
<dbReference type="GO" id="GO:0004497">
    <property type="term" value="F:monooxygenase activity"/>
    <property type="evidence" value="ECO:0007669"/>
    <property type="project" value="UniProtKB-KW"/>
</dbReference>
<sequence>MSYLVASSILLLCTVGYVCLFTGRRERGLPPGPKTLPFIGNLHQLPTSRPQLQLTKWAQQYGGIYSLKLGSSTTIVLTSRHYVKELVDKRSSIYSSRPPSYVGDLMTEGDHLLLTPYGAKWRTQRKFVHQFFMESEVEGKYLGVVEAEAGLLVRELWEEGRGEGVMRAPKRFSNSIIMSLIYGIRTPHWTTPHMTKLYALMEHWSEVMSVGGSPPVEAFPFLHHLPERLLGNWKSRANSVRAEMNALYSSLLTHVVERRRKSGSVGCFMDQILDREKEWSRHELYFIAGSVMEGGSDTSSSIILAFVHAMTRWPAVLRAAQKEMDEVVGEGRTPVWSDYSRLPYVAACVKETMRWRPVVALSFPHLMTADKDDEIDGYKIPKGSAVVINVYGIHRDPTRFPDPEVFDPDRWRGVTKLASELASASIEERDHYGYGAGRRICPGMHLAERNLWIAIAKIIWGCNISTVGQKPEDVDVSSEKAYSAGFLVCADDFPCEVTCRSGERRKTLEREMKTAERDVFQRFDSPSDGRGPHGTGH</sequence>
<keyword evidence="5" id="KW-0503">Monooxygenase</keyword>
<gene>
    <name evidence="8" type="ORF">K402DRAFT_322234</name>
</gene>
<dbReference type="SUPFAM" id="SSF48264">
    <property type="entry name" value="Cytochrome P450"/>
    <property type="match status" value="1"/>
</dbReference>
<dbReference type="EMBL" id="ML977139">
    <property type="protein sequence ID" value="KAF1991601.1"/>
    <property type="molecule type" value="Genomic_DNA"/>
</dbReference>
<evidence type="ECO:0000256" key="4">
    <source>
        <dbReference type="ARBA" id="ARBA00023004"/>
    </source>
</evidence>
<organism evidence="8 9">
    <name type="scientific">Aulographum hederae CBS 113979</name>
    <dbReference type="NCBI Taxonomy" id="1176131"/>
    <lineage>
        <taxon>Eukaryota</taxon>
        <taxon>Fungi</taxon>
        <taxon>Dikarya</taxon>
        <taxon>Ascomycota</taxon>
        <taxon>Pezizomycotina</taxon>
        <taxon>Dothideomycetes</taxon>
        <taxon>Pleosporomycetidae</taxon>
        <taxon>Aulographales</taxon>
        <taxon>Aulographaceae</taxon>
    </lineage>
</organism>
<reference evidence="8" key="1">
    <citation type="journal article" date="2020" name="Stud. Mycol.">
        <title>101 Dothideomycetes genomes: a test case for predicting lifestyles and emergence of pathogens.</title>
        <authorList>
            <person name="Haridas S."/>
            <person name="Albert R."/>
            <person name="Binder M."/>
            <person name="Bloem J."/>
            <person name="Labutti K."/>
            <person name="Salamov A."/>
            <person name="Andreopoulos B."/>
            <person name="Baker S."/>
            <person name="Barry K."/>
            <person name="Bills G."/>
            <person name="Bluhm B."/>
            <person name="Cannon C."/>
            <person name="Castanera R."/>
            <person name="Culley D."/>
            <person name="Daum C."/>
            <person name="Ezra D."/>
            <person name="Gonzalez J."/>
            <person name="Henrissat B."/>
            <person name="Kuo A."/>
            <person name="Liang C."/>
            <person name="Lipzen A."/>
            <person name="Lutzoni F."/>
            <person name="Magnuson J."/>
            <person name="Mondo S."/>
            <person name="Nolan M."/>
            <person name="Ohm R."/>
            <person name="Pangilinan J."/>
            <person name="Park H.-J."/>
            <person name="Ramirez L."/>
            <person name="Alfaro M."/>
            <person name="Sun H."/>
            <person name="Tritt A."/>
            <person name="Yoshinaga Y."/>
            <person name="Zwiers L.-H."/>
            <person name="Turgeon B."/>
            <person name="Goodwin S."/>
            <person name="Spatafora J."/>
            <person name="Crous P."/>
            <person name="Grigoriev I."/>
        </authorList>
    </citation>
    <scope>NUCLEOTIDE SEQUENCE</scope>
    <source>
        <strain evidence="8">CBS 113979</strain>
    </source>
</reference>
<dbReference type="InterPro" id="IPR001128">
    <property type="entry name" value="Cyt_P450"/>
</dbReference>
<dbReference type="InterPro" id="IPR036396">
    <property type="entry name" value="Cyt_P450_sf"/>
</dbReference>
<name>A0A6G1HEF5_9PEZI</name>
<accession>A0A6G1HEF5</accession>
<keyword evidence="9" id="KW-1185">Reference proteome</keyword>
<dbReference type="GO" id="GO:0016705">
    <property type="term" value="F:oxidoreductase activity, acting on paired donors, with incorporation or reduction of molecular oxygen"/>
    <property type="evidence" value="ECO:0007669"/>
    <property type="project" value="InterPro"/>
</dbReference>
<dbReference type="InterPro" id="IPR050364">
    <property type="entry name" value="Cytochrome_P450_fung"/>
</dbReference>
<keyword evidence="6" id="KW-0349">Heme</keyword>
<feature type="region of interest" description="Disordered" evidence="7">
    <location>
        <begin position="510"/>
        <end position="537"/>
    </location>
</feature>